<proteinExistence type="predicted"/>
<evidence type="ECO:0000256" key="1">
    <source>
        <dbReference type="SAM" id="MobiDB-lite"/>
    </source>
</evidence>
<evidence type="ECO:0000313" key="4">
    <source>
        <dbReference type="Proteomes" id="UP001341281"/>
    </source>
</evidence>
<keyword evidence="4" id="KW-1185">Reference proteome</keyword>
<dbReference type="InterPro" id="IPR024752">
    <property type="entry name" value="Myb/SANT-like_dom"/>
</dbReference>
<organism evidence="3 4">
    <name type="scientific">Paspalum notatum var. saurae</name>
    <dbReference type="NCBI Taxonomy" id="547442"/>
    <lineage>
        <taxon>Eukaryota</taxon>
        <taxon>Viridiplantae</taxon>
        <taxon>Streptophyta</taxon>
        <taxon>Embryophyta</taxon>
        <taxon>Tracheophyta</taxon>
        <taxon>Spermatophyta</taxon>
        <taxon>Magnoliopsida</taxon>
        <taxon>Liliopsida</taxon>
        <taxon>Poales</taxon>
        <taxon>Poaceae</taxon>
        <taxon>PACMAD clade</taxon>
        <taxon>Panicoideae</taxon>
        <taxon>Andropogonodae</taxon>
        <taxon>Paspaleae</taxon>
        <taxon>Paspalinae</taxon>
        <taxon>Paspalum</taxon>
    </lineage>
</organism>
<dbReference type="EMBL" id="CP144747">
    <property type="protein sequence ID" value="WVZ62950.1"/>
    <property type="molecule type" value="Genomic_DNA"/>
</dbReference>
<dbReference type="AlphaFoldDB" id="A0AAQ3WIQ1"/>
<dbReference type="Proteomes" id="UP001341281">
    <property type="component" value="Chromosome 03"/>
</dbReference>
<gene>
    <name evidence="3" type="ORF">U9M48_012638</name>
</gene>
<feature type="compositionally biased region" description="Acidic residues" evidence="1">
    <location>
        <begin position="305"/>
        <end position="323"/>
    </location>
</feature>
<feature type="compositionally biased region" description="Acidic residues" evidence="1">
    <location>
        <begin position="169"/>
        <end position="179"/>
    </location>
</feature>
<dbReference type="Pfam" id="PF12776">
    <property type="entry name" value="Myb_DNA-bind_3"/>
    <property type="match status" value="1"/>
</dbReference>
<evidence type="ECO:0000313" key="3">
    <source>
        <dbReference type="EMBL" id="WVZ62950.1"/>
    </source>
</evidence>
<reference evidence="3 4" key="1">
    <citation type="submission" date="2024-02" db="EMBL/GenBank/DDBJ databases">
        <title>High-quality chromosome-scale genome assembly of Pensacola bahiagrass (Paspalum notatum Flugge var. saurae).</title>
        <authorList>
            <person name="Vega J.M."/>
            <person name="Podio M."/>
            <person name="Orjuela J."/>
            <person name="Siena L.A."/>
            <person name="Pessino S.C."/>
            <person name="Combes M.C."/>
            <person name="Mariac C."/>
            <person name="Albertini E."/>
            <person name="Pupilli F."/>
            <person name="Ortiz J.P.A."/>
            <person name="Leblanc O."/>
        </authorList>
    </citation>
    <scope>NUCLEOTIDE SEQUENCE [LARGE SCALE GENOMIC DNA]</scope>
    <source>
        <strain evidence="3">R1</strain>
        <tissue evidence="3">Leaf</tissue>
    </source>
</reference>
<name>A0AAQ3WIQ1_PASNO</name>
<protein>
    <recommendedName>
        <fullName evidence="2">Myb/SANT-like domain-containing protein</fullName>
    </recommendedName>
</protein>
<dbReference type="PANTHER" id="PTHR47851">
    <property type="entry name" value="OS06G0588700 PROTEIN-RELATED"/>
    <property type="match status" value="1"/>
</dbReference>
<feature type="region of interest" description="Disordered" evidence="1">
    <location>
        <begin position="161"/>
        <end position="188"/>
    </location>
</feature>
<evidence type="ECO:0000259" key="2">
    <source>
        <dbReference type="Pfam" id="PF12776"/>
    </source>
</evidence>
<accession>A0AAQ3WIQ1</accession>
<feature type="domain" description="Myb/SANT-like" evidence="2">
    <location>
        <begin position="19"/>
        <end position="111"/>
    </location>
</feature>
<feature type="non-terminal residue" evidence="3">
    <location>
        <position position="323"/>
    </location>
</feature>
<sequence>MPFVFQIYENIMKDDSGVWGDGKLKIVCEIFADQVRAKNRSGSHLNKLGYANVIAQFKEKTEKTYTKLQFKNKWDKLRRDYTNWKQLGKETGCNWNAVNKLYEAPDWWWKKINDQFKGISKFKDKSLEYEDELSIMFEDIRNTGDDHWAPTSGELSQEIEPQAEHDTDQDVNIEDEGGEDTPTSSKLKRRYVVDKEKGKKAKTTGGQWMQEQMAKILKLNEKTSASCESMVLARTQTQQTPSCCIKDVMDLVKACGAMAGTKEHFIATQVFSKKSEREMFLTLDTPDERFQWLTHKYMSSSSESGEVDSDDNDSGYDEMFDLR</sequence>
<dbReference type="PANTHER" id="PTHR47851:SF1">
    <property type="entry name" value="OS06G0588700 PROTEIN"/>
    <property type="match status" value="1"/>
</dbReference>
<feature type="region of interest" description="Disordered" evidence="1">
    <location>
        <begin position="300"/>
        <end position="323"/>
    </location>
</feature>